<evidence type="ECO:0000313" key="7">
    <source>
        <dbReference type="Proteomes" id="UP000315343"/>
    </source>
</evidence>
<dbReference type="PROSITE" id="PS00913">
    <property type="entry name" value="ADH_IRON_1"/>
    <property type="match status" value="1"/>
</dbReference>
<evidence type="ECO:0000259" key="5">
    <source>
        <dbReference type="Pfam" id="PF25137"/>
    </source>
</evidence>
<dbReference type="AlphaFoldDB" id="A0A562J8I2"/>
<dbReference type="Gene3D" id="3.40.50.1970">
    <property type="match status" value="1"/>
</dbReference>
<dbReference type="GO" id="GO:0046872">
    <property type="term" value="F:metal ion binding"/>
    <property type="evidence" value="ECO:0007669"/>
    <property type="project" value="InterPro"/>
</dbReference>
<reference evidence="6 7" key="1">
    <citation type="submission" date="2019-07" db="EMBL/GenBank/DDBJ databases">
        <title>Genomic Encyclopedia of Type Strains, Phase I: the one thousand microbial genomes (KMG-I) project.</title>
        <authorList>
            <person name="Kyrpides N."/>
        </authorList>
    </citation>
    <scope>NUCLEOTIDE SEQUENCE [LARGE SCALE GENOMIC DNA]</scope>
    <source>
        <strain evidence="6 7">DSM 13558</strain>
    </source>
</reference>
<dbReference type="SUPFAM" id="SSF56796">
    <property type="entry name" value="Dehydroquinate synthase-like"/>
    <property type="match status" value="1"/>
</dbReference>
<organism evidence="6 7">
    <name type="scientific">Sedimentibacter saalensis</name>
    <dbReference type="NCBI Taxonomy" id="130788"/>
    <lineage>
        <taxon>Bacteria</taxon>
        <taxon>Bacillati</taxon>
        <taxon>Bacillota</taxon>
        <taxon>Tissierellia</taxon>
        <taxon>Sedimentibacter</taxon>
    </lineage>
</organism>
<dbReference type="PANTHER" id="PTHR11496:SF102">
    <property type="entry name" value="ALCOHOL DEHYDROGENASE 4"/>
    <property type="match status" value="1"/>
</dbReference>
<dbReference type="EMBL" id="VLKH01000006">
    <property type="protein sequence ID" value="TWH79343.1"/>
    <property type="molecule type" value="Genomic_DNA"/>
</dbReference>
<sequence>MNNFTSPFSFTLPTKIVYGPGCLKSLSDEMKTFGGKRPIIVTDKGVRNAGILDKVTSILDKDGIKYIVYDGVEANPKDVNAEEGARIAREFSSDSIIAVGGGSPIDCAKSVGVLLAHNADKIKKYEGKTAATEPLPLLITIPTTSGTGSELTFSSVITDTANNYKMTVKSQYTAAKVAICDPELTLSLPSHITASTGMDALTHAIEAYTATCAEPISDAVALYAVELIYNNLLTAVNEGSNLEARSAMLLGSMLAGIAFSHSDVASVHCVAESLGGVYDLPHGVCNAIFLPYVMDYNMSFCLERYARIAKAMGIEYATIEDGAKKAVNAVKKLAVDVKLPLFSSLSVNQSDFEMLAEMSVKNISTESNPRPMSKKDYMAVIENAFEGNL</sequence>
<feature type="domain" description="Alcohol dehydrogenase iron-type/glycerol dehydrogenase GldA" evidence="4">
    <location>
        <begin position="13"/>
        <end position="182"/>
    </location>
</feature>
<dbReference type="OrthoDB" id="9815791at2"/>
<dbReference type="Pfam" id="PF25137">
    <property type="entry name" value="ADH_Fe_C"/>
    <property type="match status" value="1"/>
</dbReference>
<keyword evidence="7" id="KW-1185">Reference proteome</keyword>
<protein>
    <submittedName>
        <fullName evidence="6">Alcohol dehydrogenase</fullName>
    </submittedName>
</protein>
<evidence type="ECO:0000256" key="2">
    <source>
        <dbReference type="ARBA" id="ARBA00023002"/>
    </source>
</evidence>
<gene>
    <name evidence="6" type="ORF">LY60_02319</name>
</gene>
<keyword evidence="3" id="KW-0520">NAD</keyword>
<feature type="domain" description="Fe-containing alcohol dehydrogenase-like C-terminal" evidence="5">
    <location>
        <begin position="193"/>
        <end position="384"/>
    </location>
</feature>
<dbReference type="FunFam" id="3.40.50.1970:FF:000003">
    <property type="entry name" value="Alcohol dehydrogenase, iron-containing"/>
    <property type="match status" value="1"/>
</dbReference>
<evidence type="ECO:0000313" key="6">
    <source>
        <dbReference type="EMBL" id="TWH79343.1"/>
    </source>
</evidence>
<accession>A0A562J8I2</accession>
<dbReference type="RefSeq" id="WP_145083612.1">
    <property type="nucleotide sequence ID" value="NZ_VLKH01000006.1"/>
</dbReference>
<dbReference type="Pfam" id="PF00465">
    <property type="entry name" value="Fe-ADH"/>
    <property type="match status" value="1"/>
</dbReference>
<comment type="caution">
    <text evidence="6">The sequence shown here is derived from an EMBL/GenBank/DDBJ whole genome shotgun (WGS) entry which is preliminary data.</text>
</comment>
<dbReference type="PANTHER" id="PTHR11496">
    <property type="entry name" value="ALCOHOL DEHYDROGENASE"/>
    <property type="match status" value="1"/>
</dbReference>
<dbReference type="FunFam" id="1.20.1090.10:FF:000001">
    <property type="entry name" value="Aldehyde-alcohol dehydrogenase"/>
    <property type="match status" value="1"/>
</dbReference>
<evidence type="ECO:0000256" key="3">
    <source>
        <dbReference type="ARBA" id="ARBA00023027"/>
    </source>
</evidence>
<keyword evidence="2" id="KW-0560">Oxidoreductase</keyword>
<dbReference type="Gene3D" id="1.20.1090.10">
    <property type="entry name" value="Dehydroquinate synthase-like - alpha domain"/>
    <property type="match status" value="1"/>
</dbReference>
<dbReference type="CDD" id="cd08551">
    <property type="entry name" value="Fe-ADH"/>
    <property type="match status" value="1"/>
</dbReference>
<dbReference type="InterPro" id="IPR001670">
    <property type="entry name" value="ADH_Fe/GldA"/>
</dbReference>
<evidence type="ECO:0000259" key="4">
    <source>
        <dbReference type="Pfam" id="PF00465"/>
    </source>
</evidence>
<name>A0A562J8I2_9FIRM</name>
<evidence type="ECO:0000256" key="1">
    <source>
        <dbReference type="ARBA" id="ARBA00007358"/>
    </source>
</evidence>
<dbReference type="InterPro" id="IPR039697">
    <property type="entry name" value="Alcohol_dehydrogenase_Fe"/>
</dbReference>
<dbReference type="InterPro" id="IPR056798">
    <property type="entry name" value="ADH_Fe_C"/>
</dbReference>
<dbReference type="InterPro" id="IPR018211">
    <property type="entry name" value="ADH_Fe_CS"/>
</dbReference>
<proteinExistence type="inferred from homology"/>
<comment type="similarity">
    <text evidence="1">Belongs to the iron-containing alcohol dehydrogenase family.</text>
</comment>
<dbReference type="GO" id="GO:0004022">
    <property type="term" value="F:alcohol dehydrogenase (NAD+) activity"/>
    <property type="evidence" value="ECO:0007669"/>
    <property type="project" value="TreeGrafter"/>
</dbReference>
<dbReference type="Proteomes" id="UP000315343">
    <property type="component" value="Unassembled WGS sequence"/>
</dbReference>